<dbReference type="Pfam" id="PF00440">
    <property type="entry name" value="TetR_N"/>
    <property type="match status" value="1"/>
</dbReference>
<evidence type="ECO:0000256" key="1">
    <source>
        <dbReference type="ARBA" id="ARBA00023015"/>
    </source>
</evidence>
<feature type="region of interest" description="Disordered" evidence="4">
    <location>
        <begin position="1"/>
        <end position="37"/>
    </location>
</feature>
<dbReference type="AlphaFoldDB" id="A0A1A6BLZ5"/>
<sequence>MVGTSAKPSSHGSAEEGPAEIANRAAADEDRHTPRRRRSAILSSAEQEFAQSGYDRTKVAAIAKRAGYPLAVVYRTFPGGKMQIWNELNADRFNDLVSFVLQNSRGESLPAKRMLDSIRSAYVYLCNHPNFLELHFREGFNWATASDSGRGTLRRTWTVAVDIFIEMAAADGGVAKASHFSPSQVARLAISTVQIWLHEWWHSSRETDIEEDADRLVSFLSLWLRDEN</sequence>
<evidence type="ECO:0000256" key="3">
    <source>
        <dbReference type="ARBA" id="ARBA00023163"/>
    </source>
</evidence>
<dbReference type="GO" id="GO:0000976">
    <property type="term" value="F:transcription cis-regulatory region binding"/>
    <property type="evidence" value="ECO:0007669"/>
    <property type="project" value="TreeGrafter"/>
</dbReference>
<dbReference type="PANTHER" id="PTHR30055:SF234">
    <property type="entry name" value="HTH-TYPE TRANSCRIPTIONAL REGULATOR BETI"/>
    <property type="match status" value="1"/>
</dbReference>
<reference evidence="6 7" key="1">
    <citation type="submission" date="2016-06" db="EMBL/GenBank/DDBJ databases">
        <authorList>
            <person name="Kjaerup R.B."/>
            <person name="Dalgaard T.S."/>
            <person name="Juul-Madsen H.R."/>
        </authorList>
    </citation>
    <scope>NUCLEOTIDE SEQUENCE [LARGE SCALE GENOMIC DNA]</scope>
    <source>
        <strain evidence="6 7">1245752.6</strain>
    </source>
</reference>
<dbReference type="Gene3D" id="1.10.10.60">
    <property type="entry name" value="Homeodomain-like"/>
    <property type="match status" value="1"/>
</dbReference>
<dbReference type="Gene3D" id="1.10.357.10">
    <property type="entry name" value="Tetracycline Repressor, domain 2"/>
    <property type="match status" value="1"/>
</dbReference>
<comment type="caution">
    <text evidence="6">The sequence shown here is derived from an EMBL/GenBank/DDBJ whole genome shotgun (WGS) entry which is preliminary data.</text>
</comment>
<evidence type="ECO:0000256" key="2">
    <source>
        <dbReference type="ARBA" id="ARBA00023125"/>
    </source>
</evidence>
<feature type="domain" description="HTH tetR-type" evidence="5">
    <location>
        <begin position="41"/>
        <end position="80"/>
    </location>
</feature>
<evidence type="ECO:0000313" key="7">
    <source>
        <dbReference type="Proteomes" id="UP000093757"/>
    </source>
</evidence>
<gene>
    <name evidence="6" type="ORF">A9W98_10680</name>
</gene>
<dbReference type="Proteomes" id="UP000093757">
    <property type="component" value="Unassembled WGS sequence"/>
</dbReference>
<keyword evidence="2" id="KW-0238">DNA-binding</keyword>
<dbReference type="InterPro" id="IPR050109">
    <property type="entry name" value="HTH-type_TetR-like_transc_reg"/>
</dbReference>
<evidence type="ECO:0000256" key="4">
    <source>
        <dbReference type="SAM" id="MobiDB-lite"/>
    </source>
</evidence>
<organism evidence="6 7">
    <name type="scientific">Mycobacterium gordonae</name>
    <dbReference type="NCBI Taxonomy" id="1778"/>
    <lineage>
        <taxon>Bacteria</taxon>
        <taxon>Bacillati</taxon>
        <taxon>Actinomycetota</taxon>
        <taxon>Actinomycetes</taxon>
        <taxon>Mycobacteriales</taxon>
        <taxon>Mycobacteriaceae</taxon>
        <taxon>Mycobacterium</taxon>
    </lineage>
</organism>
<proteinExistence type="predicted"/>
<accession>A0A1A6BLZ5</accession>
<dbReference type="PANTHER" id="PTHR30055">
    <property type="entry name" value="HTH-TYPE TRANSCRIPTIONAL REGULATOR RUTR"/>
    <property type="match status" value="1"/>
</dbReference>
<name>A0A1A6BLZ5_MYCGO</name>
<keyword evidence="1" id="KW-0805">Transcription regulation</keyword>
<dbReference type="EMBL" id="MAEM01000091">
    <property type="protein sequence ID" value="OBS03234.1"/>
    <property type="molecule type" value="Genomic_DNA"/>
</dbReference>
<dbReference type="SUPFAM" id="SSF46689">
    <property type="entry name" value="Homeodomain-like"/>
    <property type="match status" value="1"/>
</dbReference>
<keyword evidence="3" id="KW-0804">Transcription</keyword>
<protein>
    <recommendedName>
        <fullName evidence="5">HTH tetR-type domain-containing protein</fullName>
    </recommendedName>
</protein>
<dbReference type="InterPro" id="IPR001647">
    <property type="entry name" value="HTH_TetR"/>
</dbReference>
<evidence type="ECO:0000259" key="5">
    <source>
        <dbReference type="Pfam" id="PF00440"/>
    </source>
</evidence>
<dbReference type="GO" id="GO:0003700">
    <property type="term" value="F:DNA-binding transcription factor activity"/>
    <property type="evidence" value="ECO:0007669"/>
    <property type="project" value="TreeGrafter"/>
</dbReference>
<feature type="compositionally biased region" description="Polar residues" evidence="4">
    <location>
        <begin position="1"/>
        <end position="12"/>
    </location>
</feature>
<dbReference type="InterPro" id="IPR009057">
    <property type="entry name" value="Homeodomain-like_sf"/>
</dbReference>
<evidence type="ECO:0000313" key="6">
    <source>
        <dbReference type="EMBL" id="OBS03234.1"/>
    </source>
</evidence>